<feature type="transmembrane region" description="Helical" evidence="11">
    <location>
        <begin position="111"/>
        <end position="134"/>
    </location>
</feature>
<dbReference type="Proteomes" id="UP001165060">
    <property type="component" value="Unassembled WGS sequence"/>
</dbReference>
<feature type="transmembrane region" description="Helical" evidence="11">
    <location>
        <begin position="526"/>
        <end position="544"/>
    </location>
</feature>
<dbReference type="Gene3D" id="3.10.580.10">
    <property type="entry name" value="CBS-domain"/>
    <property type="match status" value="2"/>
</dbReference>
<dbReference type="InterPro" id="IPR014743">
    <property type="entry name" value="Cl-channel_core"/>
</dbReference>
<dbReference type="Gene3D" id="1.10.3080.10">
    <property type="entry name" value="Clc chloride channel"/>
    <property type="match status" value="1"/>
</dbReference>
<feature type="region of interest" description="Disordered" evidence="12">
    <location>
        <begin position="779"/>
        <end position="799"/>
    </location>
</feature>
<dbReference type="InterPro" id="IPR000644">
    <property type="entry name" value="CBS_dom"/>
</dbReference>
<feature type="domain" description="CBS" evidence="13">
    <location>
        <begin position="616"/>
        <end position="676"/>
    </location>
</feature>
<keyword evidence="3 11" id="KW-0812">Transmembrane</keyword>
<keyword evidence="4" id="KW-0677">Repeat</keyword>
<reference evidence="14 15" key="1">
    <citation type="journal article" date="2023" name="Commun. Biol.">
        <title>Genome analysis of Parmales, the sister group of diatoms, reveals the evolutionary specialization of diatoms from phago-mixotrophs to photoautotrophs.</title>
        <authorList>
            <person name="Ban H."/>
            <person name="Sato S."/>
            <person name="Yoshikawa S."/>
            <person name="Yamada K."/>
            <person name="Nakamura Y."/>
            <person name="Ichinomiya M."/>
            <person name="Sato N."/>
            <person name="Blanc-Mathieu R."/>
            <person name="Endo H."/>
            <person name="Kuwata A."/>
            <person name="Ogata H."/>
        </authorList>
    </citation>
    <scope>NUCLEOTIDE SEQUENCE [LARGE SCALE GENOMIC DNA]</scope>
</reference>
<keyword evidence="5 11" id="KW-1133">Transmembrane helix</keyword>
<evidence type="ECO:0000313" key="15">
    <source>
        <dbReference type="Proteomes" id="UP001165060"/>
    </source>
</evidence>
<keyword evidence="7 10" id="KW-0129">CBS domain</keyword>
<dbReference type="PROSITE" id="PS51371">
    <property type="entry name" value="CBS"/>
    <property type="match status" value="2"/>
</dbReference>
<feature type="transmembrane region" description="Helical" evidence="11">
    <location>
        <begin position="248"/>
        <end position="272"/>
    </location>
</feature>
<dbReference type="EMBL" id="BRYB01000001">
    <property type="protein sequence ID" value="GMI20354.1"/>
    <property type="molecule type" value="Genomic_DNA"/>
</dbReference>
<evidence type="ECO:0000256" key="3">
    <source>
        <dbReference type="ARBA" id="ARBA00022692"/>
    </source>
</evidence>
<evidence type="ECO:0000256" key="1">
    <source>
        <dbReference type="ARBA" id="ARBA00004141"/>
    </source>
</evidence>
<dbReference type="PANTHER" id="PTHR11689:SF161">
    <property type="entry name" value="CHLORIDE CHANNEL PROTEIN"/>
    <property type="match status" value="1"/>
</dbReference>
<keyword evidence="15" id="KW-1185">Reference proteome</keyword>
<evidence type="ECO:0000256" key="5">
    <source>
        <dbReference type="ARBA" id="ARBA00022989"/>
    </source>
</evidence>
<evidence type="ECO:0000256" key="4">
    <source>
        <dbReference type="ARBA" id="ARBA00022737"/>
    </source>
</evidence>
<evidence type="ECO:0000256" key="9">
    <source>
        <dbReference type="ARBA" id="ARBA00023214"/>
    </source>
</evidence>
<evidence type="ECO:0000256" key="12">
    <source>
        <dbReference type="SAM" id="MobiDB-lite"/>
    </source>
</evidence>
<gene>
    <name evidence="14" type="ORF">TeGR_g1272</name>
</gene>
<dbReference type="Pfam" id="PF00571">
    <property type="entry name" value="CBS"/>
    <property type="match status" value="2"/>
</dbReference>
<feature type="compositionally biased region" description="Low complexity" evidence="12">
    <location>
        <begin position="707"/>
        <end position="722"/>
    </location>
</feature>
<feature type="transmembrane region" description="Helical" evidence="11">
    <location>
        <begin position="331"/>
        <end position="352"/>
    </location>
</feature>
<keyword evidence="2 11" id="KW-0813">Transport</keyword>
<evidence type="ECO:0000256" key="11">
    <source>
        <dbReference type="RuleBase" id="RU361221"/>
    </source>
</evidence>
<evidence type="ECO:0000256" key="10">
    <source>
        <dbReference type="PROSITE-ProRule" id="PRU00703"/>
    </source>
</evidence>
<evidence type="ECO:0000256" key="6">
    <source>
        <dbReference type="ARBA" id="ARBA00023065"/>
    </source>
</evidence>
<accession>A0ABQ6M691</accession>
<organism evidence="14 15">
    <name type="scientific">Tetraparma gracilis</name>
    <dbReference type="NCBI Taxonomy" id="2962635"/>
    <lineage>
        <taxon>Eukaryota</taxon>
        <taxon>Sar</taxon>
        <taxon>Stramenopiles</taxon>
        <taxon>Ochrophyta</taxon>
        <taxon>Bolidophyceae</taxon>
        <taxon>Parmales</taxon>
        <taxon>Triparmaceae</taxon>
        <taxon>Tetraparma</taxon>
    </lineage>
</organism>
<dbReference type="InterPro" id="IPR051280">
    <property type="entry name" value="Cl-channel/antiporter"/>
</dbReference>
<dbReference type="SUPFAM" id="SSF54631">
    <property type="entry name" value="CBS-domain pair"/>
    <property type="match status" value="1"/>
</dbReference>
<proteinExistence type="inferred from homology"/>
<keyword evidence="8 11" id="KW-0472">Membrane</keyword>
<dbReference type="SMART" id="SM00116">
    <property type="entry name" value="CBS"/>
    <property type="match status" value="2"/>
</dbReference>
<protein>
    <recommendedName>
        <fullName evidence="11">Chloride channel protein</fullName>
    </recommendedName>
</protein>
<dbReference type="PANTHER" id="PTHR11689">
    <property type="entry name" value="CHLORIDE CHANNEL PROTEIN CLC FAMILY MEMBER"/>
    <property type="match status" value="1"/>
</dbReference>
<keyword evidence="6 11" id="KW-0406">Ion transport</keyword>
<keyword evidence="9 11" id="KW-0868">Chloride</keyword>
<evidence type="ECO:0000256" key="2">
    <source>
        <dbReference type="ARBA" id="ARBA00022448"/>
    </source>
</evidence>
<dbReference type="PRINTS" id="PR00762">
    <property type="entry name" value="CLCHANNEL"/>
</dbReference>
<comment type="caution">
    <text evidence="11">Lacks conserved residue(s) required for the propagation of feature annotation.</text>
</comment>
<evidence type="ECO:0000256" key="7">
    <source>
        <dbReference type="ARBA" id="ARBA00023122"/>
    </source>
</evidence>
<feature type="domain" description="CBS" evidence="13">
    <location>
        <begin position="857"/>
        <end position="915"/>
    </location>
</feature>
<dbReference type="Pfam" id="PF00654">
    <property type="entry name" value="Voltage_CLC"/>
    <property type="match status" value="1"/>
</dbReference>
<evidence type="ECO:0000313" key="14">
    <source>
        <dbReference type="EMBL" id="GMI20354.1"/>
    </source>
</evidence>
<dbReference type="InterPro" id="IPR046342">
    <property type="entry name" value="CBS_dom_sf"/>
</dbReference>
<evidence type="ECO:0000256" key="8">
    <source>
        <dbReference type="ARBA" id="ARBA00023136"/>
    </source>
</evidence>
<sequence>MNTPLLSPSPPPPPPQPLESLDFEPIINAHTLHLHPATSKQSKTLLGYSGRTFVRWVLTLITGLLTGAAAVLIVYSISKISDLREHALTNAETNYADPSDPSIVPVSGWKIFLVFASFNASLCIVGSLLTLYVAPNAAGSGIPEVKAYLNGARIPHVFTMSTFVVKTIGTVLAVSSGLCVGPEGPLVHLGAMVGAGLTRSGWAGRRIRNLRQSSPGAANALGCGTNGVFSRAVRYMSSFRNDLERRDLISIGVASGFAAAFGAPLGGILFSLEEASTFWSSKMLWRTLIATSTSTFCIAVYNNDLSRYGVLTLDTLQTGNDDIVLNRFAEIPYYFLIGGMGGLAGALSNKCWKFSNGHRRRYYASLRNPDLANRLKLLEVVMLSLFTSIITYSLPLLCKWTCVDNPSTEDDQGVGTDDTYSDDTDDMYHPLYTDTFGNRFNCGVNQTNELASIFFGSREEAIKSILKDPAAFDERTLLLTGAVFFPLLLLTFGSAIPSGIFMPTIIIGASLGGYMGIIIERYALSGVYPATFALVGVAALLGGVQRSSVSLCVILMEGTGETKFLIPIVLTTIMARYVGNMFNHGVYEIGMELKNFPYLEHHVHHWYDLHTTKEIMTKDVVTLNEYENAGTVEQILNTTSHNGFPVVDDLGRFKGIIRRDQLVALLECRLFAGDKSGRRAAAKAQAASAPQDPPEPRRATSLSSYPTTTASISTTSAASAASNIDDAGSHDEEDTSLLDMSNMSDESRLMKKSMSFISDSTYIALAAGNDCDFARHRSKDVRARSNSDGASSPRRSHNRDSELLDSAYLIKDDRYDDRIVQVNEDDDVAQAIRVDGMLVIKLTDEDKFKTVDISSVMNVAPHVVLDSCPLSRMFRLFTTLGLRHLVVLNDTGRVAGIVTRCNLLEDVVKSKLHHT</sequence>
<name>A0ABQ6M691_9STRA</name>
<dbReference type="InterPro" id="IPR001807">
    <property type="entry name" value="ClC"/>
</dbReference>
<feature type="transmembrane region" description="Helical" evidence="11">
    <location>
        <begin position="53"/>
        <end position="75"/>
    </location>
</feature>
<evidence type="ECO:0000259" key="13">
    <source>
        <dbReference type="PROSITE" id="PS51371"/>
    </source>
</evidence>
<dbReference type="SUPFAM" id="SSF81340">
    <property type="entry name" value="Clc chloride channel"/>
    <property type="match status" value="1"/>
</dbReference>
<comment type="subcellular location">
    <subcellularLocation>
        <location evidence="1 11">Membrane</location>
        <topology evidence="1 11">Multi-pass membrane protein</topology>
    </subcellularLocation>
</comment>
<comment type="caution">
    <text evidence="14">The sequence shown here is derived from an EMBL/GenBank/DDBJ whole genome shotgun (WGS) entry which is preliminary data.</text>
</comment>
<feature type="region of interest" description="Disordered" evidence="12">
    <location>
        <begin position="681"/>
        <end position="739"/>
    </location>
</feature>
<comment type="similarity">
    <text evidence="11">Belongs to the chloride channel (TC 2.A.49) family.</text>
</comment>